<accession>A0A8J6G0V3</accession>
<dbReference type="GO" id="GO:0005524">
    <property type="term" value="F:ATP binding"/>
    <property type="evidence" value="ECO:0007669"/>
    <property type="project" value="UniProtKB-UniRule"/>
</dbReference>
<dbReference type="GO" id="GO:0003777">
    <property type="term" value="F:microtubule motor activity"/>
    <property type="evidence" value="ECO:0007669"/>
    <property type="project" value="InterPro"/>
</dbReference>
<evidence type="ECO:0000256" key="1">
    <source>
        <dbReference type="ARBA" id="ARBA00022741"/>
    </source>
</evidence>
<dbReference type="PANTHER" id="PTHR47117:SF7">
    <property type="entry name" value="KINESIN-LIKE PROTEIN KIF14"/>
    <property type="match status" value="1"/>
</dbReference>
<dbReference type="PANTHER" id="PTHR47117">
    <property type="entry name" value="STAR-RELATED LIPID TRANSFER PROTEIN 9"/>
    <property type="match status" value="1"/>
</dbReference>
<feature type="compositionally biased region" description="Basic residues" evidence="4">
    <location>
        <begin position="103"/>
        <end position="113"/>
    </location>
</feature>
<dbReference type="GO" id="GO:0008017">
    <property type="term" value="F:microtubule binding"/>
    <property type="evidence" value="ECO:0007669"/>
    <property type="project" value="InterPro"/>
</dbReference>
<sequence length="346" mass="37660">MASSLNSQVPALNSKHRCRVESGAGAGRRLGDEGGACFPVEAALPGVGRREGAALDARPAANQERDCGLRALRLLAQRAGVRSGRGSVPGEGRGARGAPLSVRKPRAAPRNMQRRTRWCPGHLAEKPVVVASKLDVQVSGAGDSHHGNTVKDIVKNVNKFGSLETRTPGKCVPEPRLAPRRDLPPPKSPALSTLKNRMASPQVKPRSKSSLLANKRERSQERTLPPEEKSAVQNTFTEADSFRVENSQVTVAVRVRPFSKREKMEKASQVVFRNGEEITVEHPDMKQVYSFVYDVSFWSFDEGHPGYAGQTTVYKTLAAPLLQRAFEGYNTCLFAYGQTGSGKSYT</sequence>
<reference evidence="6" key="1">
    <citation type="submission" date="2020-03" db="EMBL/GenBank/DDBJ databases">
        <title>Studies in the Genomics of Life Span.</title>
        <authorList>
            <person name="Glass D."/>
        </authorList>
    </citation>
    <scope>NUCLEOTIDE SEQUENCE</scope>
    <source>
        <strain evidence="6">LTLLF</strain>
        <tissue evidence="6">Muscle</tissue>
    </source>
</reference>
<dbReference type="PROSITE" id="PS50067">
    <property type="entry name" value="KINESIN_MOTOR_2"/>
    <property type="match status" value="1"/>
</dbReference>
<evidence type="ECO:0000313" key="6">
    <source>
        <dbReference type="EMBL" id="KAH0503876.1"/>
    </source>
</evidence>
<evidence type="ECO:0000313" key="7">
    <source>
        <dbReference type="Proteomes" id="UP000710432"/>
    </source>
</evidence>
<dbReference type="Pfam" id="PF00225">
    <property type="entry name" value="Kinesin"/>
    <property type="match status" value="1"/>
</dbReference>
<keyword evidence="2 3" id="KW-0067">ATP-binding</keyword>
<gene>
    <name evidence="6" type="ORF">LTLLF_186050</name>
</gene>
<dbReference type="AlphaFoldDB" id="A0A8J6G0V3"/>
<dbReference type="Gene3D" id="3.40.850.10">
    <property type="entry name" value="Kinesin motor domain"/>
    <property type="match status" value="1"/>
</dbReference>
<dbReference type="SUPFAM" id="SSF52540">
    <property type="entry name" value="P-loop containing nucleoside triphosphate hydrolases"/>
    <property type="match status" value="1"/>
</dbReference>
<dbReference type="Proteomes" id="UP000710432">
    <property type="component" value="Unassembled WGS sequence"/>
</dbReference>
<feature type="domain" description="Kinesin motor" evidence="5">
    <location>
        <begin position="248"/>
        <end position="346"/>
    </location>
</feature>
<proteinExistence type="inferred from homology"/>
<feature type="region of interest" description="Disordered" evidence="4">
    <location>
        <begin position="163"/>
        <end position="232"/>
    </location>
</feature>
<feature type="region of interest" description="Disordered" evidence="4">
    <location>
        <begin position="82"/>
        <end position="113"/>
    </location>
</feature>
<dbReference type="EMBL" id="JAATJU010025389">
    <property type="protein sequence ID" value="KAH0503876.1"/>
    <property type="molecule type" value="Genomic_DNA"/>
</dbReference>
<dbReference type="InterPro" id="IPR036961">
    <property type="entry name" value="Kinesin_motor_dom_sf"/>
</dbReference>
<dbReference type="InterPro" id="IPR027417">
    <property type="entry name" value="P-loop_NTPase"/>
</dbReference>
<evidence type="ECO:0000256" key="4">
    <source>
        <dbReference type="SAM" id="MobiDB-lite"/>
    </source>
</evidence>
<feature type="binding site" evidence="3">
    <location>
        <begin position="337"/>
        <end position="344"/>
    </location>
    <ligand>
        <name>ATP</name>
        <dbReference type="ChEBI" id="CHEBI:30616"/>
    </ligand>
</feature>
<comment type="caution">
    <text evidence="6">The sequence shown here is derived from an EMBL/GenBank/DDBJ whole genome shotgun (WGS) entry which is preliminary data.</text>
</comment>
<keyword evidence="1 3" id="KW-0547">Nucleotide-binding</keyword>
<protein>
    <submittedName>
        <fullName evidence="6">Kinesin-like protein KIF14</fullName>
    </submittedName>
</protein>
<comment type="similarity">
    <text evidence="3">Belongs to the TRAFAC class myosin-kinesin ATPase superfamily. Kinesin family.</text>
</comment>
<feature type="compositionally biased region" description="Basic and acidic residues" evidence="4">
    <location>
        <begin position="214"/>
        <end position="230"/>
    </location>
</feature>
<organism evidence="6 7">
    <name type="scientific">Microtus ochrogaster</name>
    <name type="common">Prairie vole</name>
    <dbReference type="NCBI Taxonomy" id="79684"/>
    <lineage>
        <taxon>Eukaryota</taxon>
        <taxon>Metazoa</taxon>
        <taxon>Chordata</taxon>
        <taxon>Craniata</taxon>
        <taxon>Vertebrata</taxon>
        <taxon>Euteleostomi</taxon>
        <taxon>Mammalia</taxon>
        <taxon>Eutheria</taxon>
        <taxon>Euarchontoglires</taxon>
        <taxon>Glires</taxon>
        <taxon>Rodentia</taxon>
        <taxon>Myomorpha</taxon>
        <taxon>Muroidea</taxon>
        <taxon>Cricetidae</taxon>
        <taxon>Arvicolinae</taxon>
        <taxon>Microtus</taxon>
    </lineage>
</organism>
<name>A0A8J6G0V3_MICOH</name>
<evidence type="ECO:0000259" key="5">
    <source>
        <dbReference type="PROSITE" id="PS50067"/>
    </source>
</evidence>
<dbReference type="InterPro" id="IPR001752">
    <property type="entry name" value="Kinesin_motor_dom"/>
</dbReference>
<keyword evidence="3" id="KW-0505">Motor protein</keyword>
<evidence type="ECO:0000256" key="2">
    <source>
        <dbReference type="ARBA" id="ARBA00022840"/>
    </source>
</evidence>
<dbReference type="GO" id="GO:0007018">
    <property type="term" value="P:microtubule-based movement"/>
    <property type="evidence" value="ECO:0007669"/>
    <property type="project" value="InterPro"/>
</dbReference>
<evidence type="ECO:0000256" key="3">
    <source>
        <dbReference type="PROSITE-ProRule" id="PRU00283"/>
    </source>
</evidence>